<protein>
    <submittedName>
        <fullName evidence="1">DUF924 family protein</fullName>
    </submittedName>
</protein>
<dbReference type="EMBL" id="JAAQTL010000001">
    <property type="protein sequence ID" value="NID14718.1"/>
    <property type="molecule type" value="Genomic_DNA"/>
</dbReference>
<gene>
    <name evidence="1" type="ORF">HBF32_04470</name>
</gene>
<accession>A0A7X5TPE8</accession>
<comment type="caution">
    <text evidence="1">The sequence shown here is derived from an EMBL/GenBank/DDBJ whole genome shotgun (WGS) entry which is preliminary data.</text>
</comment>
<organism evidence="1 2">
    <name type="scientific">Luteibacter yeojuensis</name>
    <dbReference type="NCBI Taxonomy" id="345309"/>
    <lineage>
        <taxon>Bacteria</taxon>
        <taxon>Pseudomonadati</taxon>
        <taxon>Pseudomonadota</taxon>
        <taxon>Gammaproteobacteria</taxon>
        <taxon>Lysobacterales</taxon>
        <taxon>Rhodanobacteraceae</taxon>
        <taxon>Luteibacter</taxon>
    </lineage>
</organism>
<reference evidence="1 2" key="1">
    <citation type="journal article" date="2006" name="Int. J. Syst. Evol. Microbiol.">
        <title>Dyella yeojuensis sp. nov., isolated from greenhouse soil in Korea.</title>
        <authorList>
            <person name="Kim B.Y."/>
            <person name="Weon H.Y."/>
            <person name="Lee K.H."/>
            <person name="Seok S.J."/>
            <person name="Kwon S.W."/>
            <person name="Go S.J."/>
            <person name="Stackebrandt E."/>
        </authorList>
    </citation>
    <scope>NUCLEOTIDE SEQUENCE [LARGE SCALE GENOMIC DNA]</scope>
    <source>
        <strain evidence="1 2">DSM 17673</strain>
    </source>
</reference>
<dbReference type="InterPro" id="IPR011990">
    <property type="entry name" value="TPR-like_helical_dom_sf"/>
</dbReference>
<dbReference type="RefSeq" id="WP_166698414.1">
    <property type="nucleotide sequence ID" value="NZ_JAAQTL010000001.1"/>
</dbReference>
<name>A0A7X5TPE8_9GAMM</name>
<dbReference type="InterPro" id="IPR010323">
    <property type="entry name" value="DUF924"/>
</dbReference>
<dbReference type="Gene3D" id="1.20.58.320">
    <property type="entry name" value="TPR-like"/>
    <property type="match status" value="1"/>
</dbReference>
<dbReference type="Proteomes" id="UP000518878">
    <property type="component" value="Unassembled WGS sequence"/>
</dbReference>
<dbReference type="Pfam" id="PF06041">
    <property type="entry name" value="DUF924"/>
    <property type="match status" value="1"/>
</dbReference>
<dbReference type="Gene3D" id="1.25.40.10">
    <property type="entry name" value="Tetratricopeptide repeat domain"/>
    <property type="match status" value="1"/>
</dbReference>
<evidence type="ECO:0000313" key="1">
    <source>
        <dbReference type="EMBL" id="NID14718.1"/>
    </source>
</evidence>
<dbReference type="SUPFAM" id="SSF48452">
    <property type="entry name" value="TPR-like"/>
    <property type="match status" value="1"/>
</dbReference>
<sequence>MPPSPLPLPETPERVLRFWRDAGYDRWFSSDPAFDNVFRDHFMGAHMAAARGELDAWLETADGCLALLILLDQFPRNAFRGTAHMYATDPLARSVARLMRDRGFDQAFDQEMRAFCYLPFEHSENMADQDLSVTLFDALGGPFAPYARKHWEIVQRFGRFPHRNRELGRAMTPEEQRFLDEGGFAG</sequence>
<dbReference type="AlphaFoldDB" id="A0A7X5TPE8"/>
<keyword evidence="2" id="KW-1185">Reference proteome</keyword>
<evidence type="ECO:0000313" key="2">
    <source>
        <dbReference type="Proteomes" id="UP000518878"/>
    </source>
</evidence>
<proteinExistence type="predicted"/>